<dbReference type="EMBL" id="AYRZ02000010">
    <property type="protein sequence ID" value="PHT71506.1"/>
    <property type="molecule type" value="Genomic_DNA"/>
</dbReference>
<feature type="transmembrane region" description="Helical" evidence="8">
    <location>
        <begin position="330"/>
        <end position="354"/>
    </location>
</feature>
<evidence type="ECO:0000256" key="7">
    <source>
        <dbReference type="ARBA" id="ARBA00023315"/>
    </source>
</evidence>
<comment type="catalytic activity">
    <reaction evidence="1">
        <text>a 1-acyl-sn-glycero-3-phosphate + an acyl-CoA = a 1,2-diacyl-sn-glycero-3-phosphate + CoA</text>
        <dbReference type="Rhea" id="RHEA:19709"/>
        <dbReference type="ChEBI" id="CHEBI:57287"/>
        <dbReference type="ChEBI" id="CHEBI:57970"/>
        <dbReference type="ChEBI" id="CHEBI:58342"/>
        <dbReference type="ChEBI" id="CHEBI:58608"/>
        <dbReference type="EC" id="2.3.1.51"/>
    </reaction>
</comment>
<comment type="similarity">
    <text evidence="4">Belongs to the 1-acyl-sn-glycerol-3-phosphate acyltransferase family.</text>
</comment>
<dbReference type="Gramene" id="PHT71506">
    <property type="protein sequence ID" value="PHT71506"/>
    <property type="gene ID" value="T459_26610"/>
</dbReference>
<dbReference type="SUPFAM" id="SSF69593">
    <property type="entry name" value="Glycerol-3-phosphate (1)-acyltransferase"/>
    <property type="match status" value="1"/>
</dbReference>
<evidence type="ECO:0000256" key="1">
    <source>
        <dbReference type="ARBA" id="ARBA00001141"/>
    </source>
</evidence>
<evidence type="ECO:0000256" key="3">
    <source>
        <dbReference type="ARBA" id="ARBA00005189"/>
    </source>
</evidence>
<evidence type="ECO:0000256" key="2">
    <source>
        <dbReference type="ARBA" id="ARBA00004728"/>
    </source>
</evidence>
<dbReference type="InterPro" id="IPR002123">
    <property type="entry name" value="Plipid/glycerol_acylTrfase"/>
</dbReference>
<comment type="caution">
    <text evidence="10">The sequence shown here is derived from an EMBL/GenBank/DDBJ whole genome shotgun (WGS) entry which is preliminary data.</text>
</comment>
<dbReference type="GO" id="GO:0012505">
    <property type="term" value="C:endomembrane system"/>
    <property type="evidence" value="ECO:0000318"/>
    <property type="project" value="GO_Central"/>
</dbReference>
<dbReference type="PANTHER" id="PTHR10983">
    <property type="entry name" value="1-ACYLGLYCEROL-3-PHOSPHATE ACYLTRANSFERASE-RELATED"/>
    <property type="match status" value="1"/>
</dbReference>
<accession>A0A2G2YP29</accession>
<evidence type="ECO:0000256" key="6">
    <source>
        <dbReference type="ARBA" id="ARBA00022679"/>
    </source>
</evidence>
<evidence type="ECO:0000256" key="8">
    <source>
        <dbReference type="SAM" id="Phobius"/>
    </source>
</evidence>
<comment type="pathway">
    <text evidence="2">Phospholipid metabolism; CDP-diacylglycerol biosynthesis; CDP-diacylglycerol from sn-glycerol 3-phosphate: step 2/3.</text>
</comment>
<dbReference type="InterPro" id="IPR032098">
    <property type="entry name" value="Acyltransf_C"/>
</dbReference>
<organism evidence="10 11">
    <name type="scientific">Capsicum annuum</name>
    <name type="common">Capsicum pepper</name>
    <dbReference type="NCBI Taxonomy" id="4072"/>
    <lineage>
        <taxon>Eukaryota</taxon>
        <taxon>Viridiplantae</taxon>
        <taxon>Streptophyta</taxon>
        <taxon>Embryophyta</taxon>
        <taxon>Tracheophyta</taxon>
        <taxon>Spermatophyta</taxon>
        <taxon>Magnoliopsida</taxon>
        <taxon>eudicotyledons</taxon>
        <taxon>Gunneridae</taxon>
        <taxon>Pentapetalae</taxon>
        <taxon>asterids</taxon>
        <taxon>lamiids</taxon>
        <taxon>Solanales</taxon>
        <taxon>Solanaceae</taxon>
        <taxon>Solanoideae</taxon>
        <taxon>Capsiceae</taxon>
        <taxon>Capsicum</taxon>
    </lineage>
</organism>
<reference evidence="10 11" key="2">
    <citation type="journal article" date="2017" name="Genome Biol.">
        <title>New reference genome sequences of hot pepper reveal the massive evolution of plant disease-resistance genes by retroduplication.</title>
        <authorList>
            <person name="Kim S."/>
            <person name="Park J."/>
            <person name="Yeom S.I."/>
            <person name="Kim Y.M."/>
            <person name="Seo E."/>
            <person name="Kim K.T."/>
            <person name="Kim M.S."/>
            <person name="Lee J.M."/>
            <person name="Cheong K."/>
            <person name="Shin H.S."/>
            <person name="Kim S.B."/>
            <person name="Han K."/>
            <person name="Lee J."/>
            <person name="Park M."/>
            <person name="Lee H.A."/>
            <person name="Lee H.Y."/>
            <person name="Lee Y."/>
            <person name="Oh S."/>
            <person name="Lee J.H."/>
            <person name="Choi E."/>
            <person name="Choi E."/>
            <person name="Lee S.E."/>
            <person name="Jeon J."/>
            <person name="Kim H."/>
            <person name="Choi G."/>
            <person name="Song H."/>
            <person name="Lee J."/>
            <person name="Lee S.C."/>
            <person name="Kwon J.K."/>
            <person name="Lee H.Y."/>
            <person name="Koo N."/>
            <person name="Hong Y."/>
            <person name="Kim R.W."/>
            <person name="Kang W.H."/>
            <person name="Huh J.H."/>
            <person name="Kang B.C."/>
            <person name="Yang T.J."/>
            <person name="Lee Y.H."/>
            <person name="Bennetzen J.L."/>
            <person name="Choi D."/>
        </authorList>
    </citation>
    <scope>NUCLEOTIDE SEQUENCE [LARGE SCALE GENOMIC DNA]</scope>
    <source>
        <strain evidence="11">cv. CM334</strain>
    </source>
</reference>
<dbReference type="GO" id="GO:0003841">
    <property type="term" value="F:1-acylglycerol-3-phosphate O-acyltransferase activity"/>
    <property type="evidence" value="ECO:0000318"/>
    <property type="project" value="GO_Central"/>
</dbReference>
<dbReference type="GO" id="GO:0016024">
    <property type="term" value="P:CDP-diacylglycerol biosynthetic process"/>
    <property type="evidence" value="ECO:0007669"/>
    <property type="project" value="UniProtKB-UniPathway"/>
</dbReference>
<feature type="transmembrane region" description="Helical" evidence="8">
    <location>
        <begin position="306"/>
        <end position="324"/>
    </location>
</feature>
<evidence type="ECO:0000259" key="9">
    <source>
        <dbReference type="SMART" id="SM00563"/>
    </source>
</evidence>
<gene>
    <name evidence="10" type="ORF">T459_26610</name>
</gene>
<dbReference type="Pfam" id="PF01553">
    <property type="entry name" value="Acyltransferase"/>
    <property type="match status" value="1"/>
</dbReference>
<feature type="transmembrane region" description="Helical" evidence="8">
    <location>
        <begin position="6"/>
        <end position="34"/>
    </location>
</feature>
<dbReference type="EC" id="2.3.1.51" evidence="5"/>
<keyword evidence="8" id="KW-0812">Transmembrane</keyword>
<protein>
    <recommendedName>
        <fullName evidence="5">1-acylglycerol-3-phosphate O-acyltransferase</fullName>
        <ecNumber evidence="5">2.3.1.51</ecNumber>
    </recommendedName>
</protein>
<dbReference type="Proteomes" id="UP000222542">
    <property type="component" value="Unassembled WGS sequence"/>
</dbReference>
<dbReference type="Pfam" id="PF16076">
    <property type="entry name" value="Acyltransf_C"/>
    <property type="match status" value="1"/>
</dbReference>
<sequence>MAIAAAVVIVLLGIIFFISGLFINLMQAACFVLIRPFSKNTYRRINRILAELLWLELVWLVDWWAGVKIKVYMDSETFRLMGKEHALLIANHRSDIDWLVGWVLAQRSGCLGSALAVMKKSSKLLPVLGWSMWFSEYLFLERSWAKDENTLKSGLQRLWDYPQPFWLALFVEGTRFTQAKLLAAQEYAASSGLPVPKNVLIPRTKGFVTAVSQMRSFVPVIYDATIAIPQNSPAPTMLRICKGQSSVVHVHIKRHEMKDLPENDDAIAQWCRDIFLAKDNLLDKHIAEDSFGEQQLQNVGRPVKSLVVVASWACILIFTAVKFLQSTALLSSWTGLAISVALLAVITLLMQILIRFSQSERSTPAKTNTVNQHSTNGQEKQH</sequence>
<dbReference type="OrthoDB" id="189226at2759"/>
<dbReference type="PANTHER" id="PTHR10983:SF60">
    <property type="entry name" value="1-ACYLGLYCEROL-3-PHOSPHATE O-ACYLTRANSFERASE"/>
    <property type="match status" value="1"/>
</dbReference>
<evidence type="ECO:0000313" key="11">
    <source>
        <dbReference type="Proteomes" id="UP000222542"/>
    </source>
</evidence>
<dbReference type="AlphaFoldDB" id="A0A2G2YP29"/>
<name>A0A2G2YP29_CAPAN</name>
<feature type="domain" description="Phospholipid/glycerol acyltransferase" evidence="9">
    <location>
        <begin position="86"/>
        <end position="208"/>
    </location>
</feature>
<keyword evidence="7 10" id="KW-0012">Acyltransferase</keyword>
<dbReference type="UniPathway" id="UPA00557">
    <property type="reaction ID" value="UER00613"/>
</dbReference>
<reference evidence="10 11" key="1">
    <citation type="journal article" date="2014" name="Nat. Genet.">
        <title>Genome sequence of the hot pepper provides insights into the evolution of pungency in Capsicum species.</title>
        <authorList>
            <person name="Kim S."/>
            <person name="Park M."/>
            <person name="Yeom S.I."/>
            <person name="Kim Y.M."/>
            <person name="Lee J.M."/>
            <person name="Lee H.A."/>
            <person name="Seo E."/>
            <person name="Choi J."/>
            <person name="Cheong K."/>
            <person name="Kim K.T."/>
            <person name="Jung K."/>
            <person name="Lee G.W."/>
            <person name="Oh S.K."/>
            <person name="Bae C."/>
            <person name="Kim S.B."/>
            <person name="Lee H.Y."/>
            <person name="Kim S.Y."/>
            <person name="Kim M.S."/>
            <person name="Kang B.C."/>
            <person name="Jo Y.D."/>
            <person name="Yang H.B."/>
            <person name="Jeong H.J."/>
            <person name="Kang W.H."/>
            <person name="Kwon J.K."/>
            <person name="Shin C."/>
            <person name="Lim J.Y."/>
            <person name="Park J.H."/>
            <person name="Huh J.H."/>
            <person name="Kim J.S."/>
            <person name="Kim B.D."/>
            <person name="Cohen O."/>
            <person name="Paran I."/>
            <person name="Suh M.C."/>
            <person name="Lee S.B."/>
            <person name="Kim Y.K."/>
            <person name="Shin Y."/>
            <person name="Noh S.J."/>
            <person name="Park J."/>
            <person name="Seo Y.S."/>
            <person name="Kwon S.Y."/>
            <person name="Kim H.A."/>
            <person name="Park J.M."/>
            <person name="Kim H.J."/>
            <person name="Choi S.B."/>
            <person name="Bosland P.W."/>
            <person name="Reeves G."/>
            <person name="Jo S.H."/>
            <person name="Lee B.W."/>
            <person name="Cho H.T."/>
            <person name="Choi H.S."/>
            <person name="Lee M.S."/>
            <person name="Yu Y."/>
            <person name="Do Choi Y."/>
            <person name="Park B.S."/>
            <person name="van Deynze A."/>
            <person name="Ashrafi H."/>
            <person name="Hill T."/>
            <person name="Kim W.T."/>
            <person name="Pai H.S."/>
            <person name="Ahn H.K."/>
            <person name="Yeam I."/>
            <person name="Giovannoni J.J."/>
            <person name="Rose J.K."/>
            <person name="Sorensen I."/>
            <person name="Lee S.J."/>
            <person name="Kim R.W."/>
            <person name="Choi I.Y."/>
            <person name="Choi B.S."/>
            <person name="Lim J.S."/>
            <person name="Lee Y.H."/>
            <person name="Choi D."/>
        </authorList>
    </citation>
    <scope>NUCLEOTIDE SEQUENCE [LARGE SCALE GENOMIC DNA]</scope>
    <source>
        <strain evidence="11">cv. CM334</strain>
    </source>
</reference>
<evidence type="ECO:0000313" key="10">
    <source>
        <dbReference type="EMBL" id="PHT71506.1"/>
    </source>
</evidence>
<evidence type="ECO:0000256" key="4">
    <source>
        <dbReference type="ARBA" id="ARBA00008655"/>
    </source>
</evidence>
<dbReference type="STRING" id="4072.A0A2G2YP29"/>
<keyword evidence="11" id="KW-1185">Reference proteome</keyword>
<proteinExistence type="inferred from homology"/>
<keyword evidence="8" id="KW-1133">Transmembrane helix</keyword>
<dbReference type="CDD" id="cd07990">
    <property type="entry name" value="LPLAT_LCLAT1-like"/>
    <property type="match status" value="1"/>
</dbReference>
<comment type="pathway">
    <text evidence="3">Lipid metabolism.</text>
</comment>
<evidence type="ECO:0000256" key="5">
    <source>
        <dbReference type="ARBA" id="ARBA00013211"/>
    </source>
</evidence>
<dbReference type="SMART" id="SM00563">
    <property type="entry name" value="PlsC"/>
    <property type="match status" value="1"/>
</dbReference>
<dbReference type="OMA" id="IAQWCIN"/>
<keyword evidence="6" id="KW-0808">Transferase</keyword>
<keyword evidence="8" id="KW-0472">Membrane</keyword>